<accession>A0A6G4VBN6</accession>
<proteinExistence type="predicted"/>
<feature type="region of interest" description="Disordered" evidence="1">
    <location>
        <begin position="77"/>
        <end position="131"/>
    </location>
</feature>
<dbReference type="Proteomes" id="UP000472335">
    <property type="component" value="Unassembled WGS sequence"/>
</dbReference>
<evidence type="ECO:0000259" key="2">
    <source>
        <dbReference type="PROSITE" id="PS50943"/>
    </source>
</evidence>
<evidence type="ECO:0000313" key="3">
    <source>
        <dbReference type="EMBL" id="NGO11315.1"/>
    </source>
</evidence>
<feature type="domain" description="HTH cro/C1-type" evidence="2">
    <location>
        <begin position="12"/>
        <end position="66"/>
    </location>
</feature>
<organism evidence="3 4">
    <name type="scientific">Streptomyces scabichelini</name>
    <dbReference type="NCBI Taxonomy" id="2711217"/>
    <lineage>
        <taxon>Bacteria</taxon>
        <taxon>Bacillati</taxon>
        <taxon>Actinomycetota</taxon>
        <taxon>Actinomycetes</taxon>
        <taxon>Kitasatosporales</taxon>
        <taxon>Streptomycetaceae</taxon>
        <taxon>Streptomyces</taxon>
    </lineage>
</organism>
<dbReference type="InterPro" id="IPR010982">
    <property type="entry name" value="Lambda_DNA-bd_dom_sf"/>
</dbReference>
<evidence type="ECO:0000313" key="4">
    <source>
        <dbReference type="Proteomes" id="UP000472335"/>
    </source>
</evidence>
<dbReference type="SUPFAM" id="SSF48452">
    <property type="entry name" value="TPR-like"/>
    <property type="match status" value="1"/>
</dbReference>
<dbReference type="CDD" id="cd00093">
    <property type="entry name" value="HTH_XRE"/>
    <property type="match status" value="1"/>
</dbReference>
<dbReference type="SUPFAM" id="SSF47413">
    <property type="entry name" value="lambda repressor-like DNA-binding domains"/>
    <property type="match status" value="1"/>
</dbReference>
<gene>
    <name evidence="3" type="ORF">G5C60_27855</name>
</gene>
<dbReference type="SMART" id="SM00530">
    <property type="entry name" value="HTH_XRE"/>
    <property type="match status" value="1"/>
</dbReference>
<dbReference type="Gene3D" id="1.10.260.40">
    <property type="entry name" value="lambda repressor-like DNA-binding domains"/>
    <property type="match status" value="1"/>
</dbReference>
<name>A0A6G4VBN6_9ACTN</name>
<reference evidence="3 4" key="1">
    <citation type="submission" date="2020-02" db="EMBL/GenBank/DDBJ databases">
        <title>Whole-genome analyses of novel actinobacteria.</title>
        <authorList>
            <person name="Sahin N."/>
            <person name="Gencbay T."/>
        </authorList>
    </citation>
    <scope>NUCLEOTIDE SEQUENCE [LARGE SCALE GENOMIC DNA]</scope>
    <source>
        <strain evidence="3 4">HC44</strain>
    </source>
</reference>
<dbReference type="InterPro" id="IPR011990">
    <property type="entry name" value="TPR-like_helical_dom_sf"/>
</dbReference>
<protein>
    <submittedName>
        <fullName evidence="3">Helix-turn-helix domain-containing protein</fullName>
    </submittedName>
</protein>
<dbReference type="PROSITE" id="PS50943">
    <property type="entry name" value="HTH_CROC1"/>
    <property type="match status" value="1"/>
</dbReference>
<sequence>MLEQPSDFGTELRRLRIAAGLTLTQFASSVHYSKSQISKVETGHKRPTTELARLCDTALGANGVLAALVPVDRGHRREQLPSHPALGPPPPDEHGPRARDETGVMHGTPDDSMPNHAESTRGRTCSPADWPPSRRQVMAVGAASVLGTGAASGHAAAFDAGAGLLDAACGLFDHFRRIGQLSPPGLVLPALSEQTRALCDLAKLSSPRTRTSLFALSARFAEFAGWMAQEAGDDAAALRWTDHAVGLAEAAGDTDLASYALVRQALITYYSADADRTIALAEGAYADRLPPRIRGLAAQRAAQGHALSGNHRAALRSLDRARDLLAADRPDPTAPVLGPSHLSDPVAMVTGWCLLDLGRPRQAAEVFDHACGQIPAHALRTQARYGVRRALAHAVAGEIDRACELTGQLLPSAACVGSATITADLRRLARKLYRHPRHPGFLAISPQLTAVLAPPGP</sequence>
<dbReference type="AlphaFoldDB" id="A0A6G4VBN6"/>
<evidence type="ECO:0000256" key="1">
    <source>
        <dbReference type="SAM" id="MobiDB-lite"/>
    </source>
</evidence>
<keyword evidence="4" id="KW-1185">Reference proteome</keyword>
<dbReference type="RefSeq" id="WP_165263682.1">
    <property type="nucleotide sequence ID" value="NZ_JAAKZY010000100.1"/>
</dbReference>
<comment type="caution">
    <text evidence="3">The sequence shown here is derived from an EMBL/GenBank/DDBJ whole genome shotgun (WGS) entry which is preliminary data.</text>
</comment>
<dbReference type="InterPro" id="IPR001387">
    <property type="entry name" value="Cro/C1-type_HTH"/>
</dbReference>
<dbReference type="GO" id="GO:0003677">
    <property type="term" value="F:DNA binding"/>
    <property type="evidence" value="ECO:0007669"/>
    <property type="project" value="InterPro"/>
</dbReference>
<dbReference type="Pfam" id="PF13560">
    <property type="entry name" value="HTH_31"/>
    <property type="match status" value="1"/>
</dbReference>
<feature type="compositionally biased region" description="Basic and acidic residues" evidence="1">
    <location>
        <begin position="91"/>
        <end position="103"/>
    </location>
</feature>
<dbReference type="EMBL" id="JAAKZY010000100">
    <property type="protein sequence ID" value="NGO11315.1"/>
    <property type="molecule type" value="Genomic_DNA"/>
</dbReference>